<accession>A0A6B7Q2G6</accession>
<dbReference type="EMBL" id="MN310371">
    <property type="protein sequence ID" value="QFX76353.1"/>
    <property type="molecule type" value="Genomic_DNA"/>
</dbReference>
<geneLocation type="plasmid" evidence="1">
    <name>pJ20133-VIM</name>
</geneLocation>
<dbReference type="AlphaFoldDB" id="A0A6B7Q2G6"/>
<protein>
    <submittedName>
        <fullName evidence="1">Uncharacterized protein</fullName>
    </submittedName>
</protein>
<name>A0A6B7Q2G6_9PSED</name>
<proteinExistence type="predicted"/>
<reference evidence="1" key="1">
    <citation type="submission" date="2019-08" db="EMBL/GenBank/DDBJ databases">
        <authorList>
            <person name="Zhou D."/>
            <person name="Chen F."/>
        </authorList>
    </citation>
    <scope>NUCLEOTIDE SEQUENCE</scope>
    <source>
        <strain evidence="1">QJ20133</strain>
        <plasmid evidence="1">pJ20133-VIM</plasmid>
    </source>
</reference>
<organism evidence="1">
    <name type="scientific">Pseudomonas monteilii</name>
    <dbReference type="NCBI Taxonomy" id="76759"/>
    <lineage>
        <taxon>Bacteria</taxon>
        <taxon>Pseudomonadati</taxon>
        <taxon>Pseudomonadota</taxon>
        <taxon>Gammaproteobacteria</taxon>
        <taxon>Pseudomonadales</taxon>
        <taxon>Pseudomonadaceae</taxon>
        <taxon>Pseudomonas</taxon>
    </lineage>
</organism>
<sequence length="55" mass="5659">MLLMGGTPQKGNLVELAHGDGSRTRVTDVPASASVLVLPCNSSLSTMFNSSGEKP</sequence>
<keyword evidence="1" id="KW-0614">Plasmid</keyword>
<evidence type="ECO:0000313" key="1">
    <source>
        <dbReference type="EMBL" id="QFX76353.1"/>
    </source>
</evidence>